<name>A0A7X3LHS7_9BACL</name>
<dbReference type="Gene3D" id="3.40.50.720">
    <property type="entry name" value="NAD(P)-binding Rossmann-like Domain"/>
    <property type="match status" value="1"/>
</dbReference>
<dbReference type="EMBL" id="WUBI01000001">
    <property type="protein sequence ID" value="MWV43868.1"/>
    <property type="molecule type" value="Genomic_DNA"/>
</dbReference>
<proteinExistence type="predicted"/>
<sequence>MTIVITGASGKLGSLIIKQLLQKGSPGPIAACVRHPEIAKPYHDLGIEVRICDYDQVESLETAFAGASKLLFISSSHPDDTTRLRQHAHVIEAAKRAKVEHLLYTSFAFPEAGSTSLTHLHLATEHAIHTTGIPFTFLRNALYTDFVGALGLDAAVSAGELLIPPGDWLFNSVARDDLALGIATVLLEEGHQNTIYELTSPHAWSFHELTHALSAIAGKPISLRQDIQVQHWLYGFLRKIDTSSTSPDLEKLIGGPMTPLKDSLQSWIISNNH</sequence>
<gene>
    <name evidence="2" type="ORF">GRF59_09495</name>
</gene>
<dbReference type="RefSeq" id="WP_160497334.1">
    <property type="nucleotide sequence ID" value="NZ_WUBI01000001.1"/>
</dbReference>
<keyword evidence="3" id="KW-1185">Reference proteome</keyword>
<dbReference type="InterPro" id="IPR016040">
    <property type="entry name" value="NAD(P)-bd_dom"/>
</dbReference>
<dbReference type="Gene3D" id="3.90.25.10">
    <property type="entry name" value="UDP-galactose 4-epimerase, domain 1"/>
    <property type="match status" value="1"/>
</dbReference>
<evidence type="ECO:0000259" key="1">
    <source>
        <dbReference type="Pfam" id="PF13460"/>
    </source>
</evidence>
<dbReference type="Pfam" id="PF13460">
    <property type="entry name" value="NAD_binding_10"/>
    <property type="match status" value="1"/>
</dbReference>
<dbReference type="PANTHER" id="PTHR47129">
    <property type="entry name" value="QUINONE OXIDOREDUCTASE 2"/>
    <property type="match status" value="1"/>
</dbReference>
<accession>A0A7X3LHS7</accession>
<organism evidence="2 3">
    <name type="scientific">Paenibacillus dendrobii</name>
    <dbReference type="NCBI Taxonomy" id="2691084"/>
    <lineage>
        <taxon>Bacteria</taxon>
        <taxon>Bacillati</taxon>
        <taxon>Bacillota</taxon>
        <taxon>Bacilli</taxon>
        <taxon>Bacillales</taxon>
        <taxon>Paenibacillaceae</taxon>
        <taxon>Paenibacillus</taxon>
    </lineage>
</organism>
<feature type="domain" description="NAD(P)-binding" evidence="1">
    <location>
        <begin position="7"/>
        <end position="187"/>
    </location>
</feature>
<evidence type="ECO:0000313" key="3">
    <source>
        <dbReference type="Proteomes" id="UP000460318"/>
    </source>
</evidence>
<dbReference type="InterPro" id="IPR052718">
    <property type="entry name" value="NmrA-type_oxidoreductase"/>
</dbReference>
<comment type="caution">
    <text evidence="2">The sequence shown here is derived from an EMBL/GenBank/DDBJ whole genome shotgun (WGS) entry which is preliminary data.</text>
</comment>
<dbReference type="PANTHER" id="PTHR47129:SF1">
    <property type="entry name" value="NMRA-LIKE DOMAIN-CONTAINING PROTEIN"/>
    <property type="match status" value="1"/>
</dbReference>
<dbReference type="SUPFAM" id="SSF51735">
    <property type="entry name" value="NAD(P)-binding Rossmann-fold domains"/>
    <property type="match status" value="1"/>
</dbReference>
<dbReference type="AlphaFoldDB" id="A0A7X3LHS7"/>
<protein>
    <submittedName>
        <fullName evidence="2">NAD(P)H-binding protein</fullName>
    </submittedName>
</protein>
<dbReference type="Proteomes" id="UP000460318">
    <property type="component" value="Unassembled WGS sequence"/>
</dbReference>
<evidence type="ECO:0000313" key="2">
    <source>
        <dbReference type="EMBL" id="MWV43868.1"/>
    </source>
</evidence>
<dbReference type="InterPro" id="IPR036291">
    <property type="entry name" value="NAD(P)-bd_dom_sf"/>
</dbReference>
<reference evidence="2 3" key="1">
    <citation type="submission" date="2019-12" db="EMBL/GenBank/DDBJ databases">
        <title>Paenibacillus sp. nov., an endophytic bacterium isolated from the stem of Dendrobium.</title>
        <authorList>
            <person name="Zhao R."/>
        </authorList>
    </citation>
    <scope>NUCLEOTIDE SEQUENCE [LARGE SCALE GENOMIC DNA]</scope>
    <source>
        <strain evidence="2 3">HJL G12</strain>
    </source>
</reference>